<evidence type="ECO:0000313" key="1">
    <source>
        <dbReference type="EMBL" id="CCD44258.1"/>
    </source>
</evidence>
<dbReference type="EMBL" id="FQ790270">
    <property type="protein sequence ID" value="CCD44258.1"/>
    <property type="molecule type" value="Genomic_DNA"/>
</dbReference>
<sequence length="66" mass="8216">MMTIYVLNWEIIEDWQRTKCSPEYENIIMRYQENAEGTEHLEMIFDYTDAEDQMSSFLKFKKLRRR</sequence>
<proteinExistence type="predicted"/>
<organism evidence="1 2">
    <name type="scientific">Botryotinia fuckeliana (strain T4)</name>
    <name type="common">Noble rot fungus</name>
    <name type="synonym">Botrytis cinerea</name>
    <dbReference type="NCBI Taxonomy" id="999810"/>
    <lineage>
        <taxon>Eukaryota</taxon>
        <taxon>Fungi</taxon>
        <taxon>Dikarya</taxon>
        <taxon>Ascomycota</taxon>
        <taxon>Pezizomycotina</taxon>
        <taxon>Leotiomycetes</taxon>
        <taxon>Helotiales</taxon>
        <taxon>Sclerotiniaceae</taxon>
        <taxon>Botrytis</taxon>
    </lineage>
</organism>
<dbReference type="HOGENOM" id="CLU_2830892_0_0_1"/>
<accession>G2XUT8</accession>
<dbReference type="Proteomes" id="UP000008177">
    <property type="component" value="Unplaced contigs"/>
</dbReference>
<name>G2XUT8_BOTF4</name>
<gene>
    <name evidence="1" type="ORF">BofuT4_P058380.1</name>
</gene>
<evidence type="ECO:0000313" key="2">
    <source>
        <dbReference type="Proteomes" id="UP000008177"/>
    </source>
</evidence>
<dbReference type="InParanoid" id="G2XUT8"/>
<reference evidence="2" key="1">
    <citation type="journal article" date="2011" name="PLoS Genet.">
        <title>Genomic analysis of the necrotrophic fungal pathogens Sclerotinia sclerotiorum and Botrytis cinerea.</title>
        <authorList>
            <person name="Amselem J."/>
            <person name="Cuomo C.A."/>
            <person name="van Kan J.A."/>
            <person name="Viaud M."/>
            <person name="Benito E.P."/>
            <person name="Couloux A."/>
            <person name="Coutinho P.M."/>
            <person name="de Vries R.P."/>
            <person name="Dyer P.S."/>
            <person name="Fillinger S."/>
            <person name="Fournier E."/>
            <person name="Gout L."/>
            <person name="Hahn M."/>
            <person name="Kohn L."/>
            <person name="Lapalu N."/>
            <person name="Plummer K.M."/>
            <person name="Pradier J.M."/>
            <person name="Quevillon E."/>
            <person name="Sharon A."/>
            <person name="Simon A."/>
            <person name="ten Have A."/>
            <person name="Tudzynski B."/>
            <person name="Tudzynski P."/>
            <person name="Wincker P."/>
            <person name="Andrew M."/>
            <person name="Anthouard V."/>
            <person name="Beever R.E."/>
            <person name="Beffa R."/>
            <person name="Benoit I."/>
            <person name="Bouzid O."/>
            <person name="Brault B."/>
            <person name="Chen Z."/>
            <person name="Choquer M."/>
            <person name="Collemare J."/>
            <person name="Cotton P."/>
            <person name="Danchin E.G."/>
            <person name="Da Silva C."/>
            <person name="Gautier A."/>
            <person name="Giraud C."/>
            <person name="Giraud T."/>
            <person name="Gonzalez C."/>
            <person name="Grossetete S."/>
            <person name="Guldener U."/>
            <person name="Henrissat B."/>
            <person name="Howlett B.J."/>
            <person name="Kodira C."/>
            <person name="Kretschmer M."/>
            <person name="Lappartient A."/>
            <person name="Leroch M."/>
            <person name="Levis C."/>
            <person name="Mauceli E."/>
            <person name="Neuveglise C."/>
            <person name="Oeser B."/>
            <person name="Pearson M."/>
            <person name="Poulain J."/>
            <person name="Poussereau N."/>
            <person name="Quesneville H."/>
            <person name="Rascle C."/>
            <person name="Schumacher J."/>
            <person name="Segurens B."/>
            <person name="Sexton A."/>
            <person name="Silva E."/>
            <person name="Sirven C."/>
            <person name="Soanes D.M."/>
            <person name="Talbot N.J."/>
            <person name="Templeton M."/>
            <person name="Yandava C."/>
            <person name="Yarden O."/>
            <person name="Zeng Q."/>
            <person name="Rollins J.A."/>
            <person name="Lebrun M.H."/>
            <person name="Dickman M."/>
        </authorList>
    </citation>
    <scope>NUCLEOTIDE SEQUENCE [LARGE SCALE GENOMIC DNA]</scope>
    <source>
        <strain evidence="2">T4</strain>
    </source>
</reference>
<protein>
    <submittedName>
        <fullName evidence="1">Uncharacterized protein</fullName>
    </submittedName>
</protein>
<dbReference type="AlphaFoldDB" id="G2XUT8"/>